<evidence type="ECO:0000313" key="4">
    <source>
        <dbReference type="EMBL" id="KZB68132.1"/>
    </source>
</evidence>
<dbReference type="SUPFAM" id="SSF53335">
    <property type="entry name" value="S-adenosyl-L-methionine-dependent methyltransferases"/>
    <property type="match status" value="1"/>
</dbReference>
<accession>A0A154LAL1</accession>
<protein>
    <recommendedName>
        <fullName evidence="2">Protein-L-isoaspartate O-methyltransferase</fullName>
    </recommendedName>
    <alternativeName>
        <fullName evidence="3">Protein L-isoaspartyl methyltransferase</fullName>
    </alternativeName>
</protein>
<evidence type="ECO:0000256" key="3">
    <source>
        <dbReference type="ARBA" id="ARBA00030757"/>
    </source>
</evidence>
<dbReference type="GO" id="GO:0005737">
    <property type="term" value="C:cytoplasm"/>
    <property type="evidence" value="ECO:0007669"/>
    <property type="project" value="TreeGrafter"/>
</dbReference>
<organism evidence="4 5">
    <name type="scientific">Thalassospira lucentensis</name>
    <dbReference type="NCBI Taxonomy" id="168935"/>
    <lineage>
        <taxon>Bacteria</taxon>
        <taxon>Pseudomonadati</taxon>
        <taxon>Pseudomonadota</taxon>
        <taxon>Alphaproteobacteria</taxon>
        <taxon>Rhodospirillales</taxon>
        <taxon>Thalassospiraceae</taxon>
        <taxon>Thalassospira</taxon>
    </lineage>
</organism>
<dbReference type="EMBL" id="LPVY01000003">
    <property type="protein sequence ID" value="KZB68132.1"/>
    <property type="molecule type" value="Genomic_DNA"/>
</dbReference>
<comment type="caution">
    <text evidence="4">The sequence shown here is derived from an EMBL/GenBank/DDBJ whole genome shotgun (WGS) entry which is preliminary data.</text>
</comment>
<dbReference type="Proteomes" id="UP000076335">
    <property type="component" value="Unassembled WGS sequence"/>
</dbReference>
<gene>
    <name evidence="4" type="ORF">AUP42_11740</name>
</gene>
<proteinExistence type="inferred from homology"/>
<dbReference type="GO" id="GO:0032259">
    <property type="term" value="P:methylation"/>
    <property type="evidence" value="ECO:0007669"/>
    <property type="project" value="UniProtKB-KW"/>
</dbReference>
<reference evidence="4 5" key="1">
    <citation type="submission" date="2015-12" db="EMBL/GenBank/DDBJ databases">
        <title>Genome sequence of Thalassospira lucentensis MCCC 1A02072.</title>
        <authorList>
            <person name="Lu L."/>
            <person name="Lai Q."/>
            <person name="Shao Z."/>
            <person name="Qian P."/>
        </authorList>
    </citation>
    <scope>NUCLEOTIDE SEQUENCE [LARGE SCALE GENOMIC DNA]</scope>
    <source>
        <strain evidence="4 5">MCCC 1A02072</strain>
    </source>
</reference>
<dbReference type="InterPro" id="IPR029063">
    <property type="entry name" value="SAM-dependent_MTases_sf"/>
</dbReference>
<evidence type="ECO:0000256" key="1">
    <source>
        <dbReference type="ARBA" id="ARBA00005369"/>
    </source>
</evidence>
<comment type="similarity">
    <text evidence="1">Belongs to the methyltransferase superfamily. L-isoaspartyl/D-aspartyl protein methyltransferase family.</text>
</comment>
<dbReference type="Gene3D" id="3.40.50.150">
    <property type="entry name" value="Vaccinia Virus protein VP39"/>
    <property type="match status" value="1"/>
</dbReference>
<dbReference type="Pfam" id="PF01135">
    <property type="entry name" value="PCMT"/>
    <property type="match status" value="1"/>
</dbReference>
<name>A0A154LAL1_9PROT</name>
<dbReference type="CDD" id="cd02440">
    <property type="entry name" value="AdoMet_MTases"/>
    <property type="match status" value="1"/>
</dbReference>
<dbReference type="InterPro" id="IPR000682">
    <property type="entry name" value="PCMT"/>
</dbReference>
<dbReference type="PANTHER" id="PTHR11579">
    <property type="entry name" value="PROTEIN-L-ISOASPARTATE O-METHYLTRANSFERASE"/>
    <property type="match status" value="1"/>
</dbReference>
<evidence type="ECO:0000256" key="2">
    <source>
        <dbReference type="ARBA" id="ARBA00013346"/>
    </source>
</evidence>
<evidence type="ECO:0000313" key="5">
    <source>
        <dbReference type="Proteomes" id="UP000076335"/>
    </source>
</evidence>
<dbReference type="RefSeq" id="WP_062948985.1">
    <property type="nucleotide sequence ID" value="NZ_LPVY01000003.1"/>
</dbReference>
<dbReference type="PANTHER" id="PTHR11579:SF18">
    <property type="entry name" value="PROTEIN-L-ISOASPARTATE O-METHYLTRANSFERASE"/>
    <property type="match status" value="1"/>
</dbReference>
<dbReference type="GO" id="GO:0004719">
    <property type="term" value="F:protein-L-isoaspartate (D-aspartate) O-methyltransferase activity"/>
    <property type="evidence" value="ECO:0007669"/>
    <property type="project" value="InterPro"/>
</dbReference>
<dbReference type="OrthoDB" id="9798496at2"/>
<dbReference type="AlphaFoldDB" id="A0A154LAL1"/>
<sequence>MDYQIARRNMVENQVRTNKVTDPLVIAAMEEVPRELFLPEGKRGIAYVDEDIPVGNGRYAMEPMVIARLMQSAEILRSDVALVIGAGYGYTGAVLSRVAETVVAVESDKEMASISEKTFQAHSYDNVIVVEGDLADGYAKQSPYNVIVFDGAVAEVPANILGQLSEGGRLLVVVRAPGKVGVARLYERENGVVGHRDLFDANIPYLPGFEPAESFIF</sequence>
<keyword evidence="4" id="KW-0808">Transferase</keyword>
<keyword evidence="4" id="KW-0489">Methyltransferase</keyword>